<dbReference type="Pfam" id="PF04938">
    <property type="entry name" value="SIP1"/>
    <property type="match status" value="1"/>
</dbReference>
<name>A0ABR0TVM4_AURPU</name>
<reference evidence="3 4" key="1">
    <citation type="submission" date="2023-11" db="EMBL/GenBank/DDBJ databases">
        <title>Draft genome sequence and annotation of the polyextremotolerant black yeast-like fungus Aureobasidium pullulans NRRL 62042.</title>
        <authorList>
            <person name="Dielentheis-Frenken M.R.E."/>
            <person name="Wibberg D."/>
            <person name="Blank L.M."/>
            <person name="Tiso T."/>
        </authorList>
    </citation>
    <scope>NUCLEOTIDE SEQUENCE [LARGE SCALE GENOMIC DNA]</scope>
    <source>
        <strain evidence="3 4">NRRL 62042</strain>
    </source>
</reference>
<protein>
    <submittedName>
        <fullName evidence="3">Uncharacterized protein</fullName>
    </submittedName>
</protein>
<dbReference type="InterPro" id="IPR035426">
    <property type="entry name" value="Gemin2/Brr1"/>
</dbReference>
<accession>A0ABR0TVM4</accession>
<evidence type="ECO:0000313" key="4">
    <source>
        <dbReference type="Proteomes" id="UP001341245"/>
    </source>
</evidence>
<evidence type="ECO:0000256" key="1">
    <source>
        <dbReference type="ARBA" id="ARBA00025758"/>
    </source>
</evidence>
<dbReference type="EMBL" id="JASGXD010000001">
    <property type="protein sequence ID" value="KAK6008367.1"/>
    <property type="molecule type" value="Genomic_DNA"/>
</dbReference>
<dbReference type="Gene3D" id="1.20.58.1070">
    <property type="match status" value="1"/>
</dbReference>
<comment type="similarity">
    <text evidence="1">Belongs to the gemin-2 family.</text>
</comment>
<organism evidence="3 4">
    <name type="scientific">Aureobasidium pullulans</name>
    <name type="common">Black yeast</name>
    <name type="synonym">Pullularia pullulans</name>
    <dbReference type="NCBI Taxonomy" id="5580"/>
    <lineage>
        <taxon>Eukaryota</taxon>
        <taxon>Fungi</taxon>
        <taxon>Dikarya</taxon>
        <taxon>Ascomycota</taxon>
        <taxon>Pezizomycotina</taxon>
        <taxon>Dothideomycetes</taxon>
        <taxon>Dothideomycetidae</taxon>
        <taxon>Dothideales</taxon>
        <taxon>Saccotheciaceae</taxon>
        <taxon>Aureobasidium</taxon>
    </lineage>
</organism>
<sequence>MGKNKKKRKDTAPHTRRTPPNERRQVISYDDIEDEAAPPVPRQKVSYGSDSDDDDADQVPNNRHAVVSKEALKERERPQTDVTYGQVGAFPGLDPRDKEPFYGPANDGLDYLRMVRSEARGIPHIVRAPPPQAAEPVDYDDDDYEEHIDDYDGYYEEDDEDDDAEGWYEDGAYVASSIAAPVIGPVQPGMKAQDAFYDSLKTRFEVLRRNLRATPSVRAVQSLDDQHPISLPFGSKMADKEWKYHLLHTTPLPAQLASLDSPSILRLLKLVEGQLENCRKTNIPSNLGLWAWSLLAKLDDVGLLQTREVGVVRDLAKLAIWVRMMHHKAKYGRSNDPDYDHLDHYPDENAAQHDEGELVDADQAGATEAGTTEAEPDEGAVEAQIKEEITSAQDDQRSDAMDLQVEGQLLDAIAAKKRELQIETEAQEKNEQKQEEFPDTNTCVTIDMLVTVASEFYGQKDLLVGRLPWERPTD</sequence>
<dbReference type="PANTHER" id="PTHR12794">
    <property type="entry name" value="GEMIN2"/>
    <property type="match status" value="1"/>
</dbReference>
<gene>
    <name evidence="3" type="ORF">QM012_000270</name>
</gene>
<feature type="compositionally biased region" description="Basic and acidic residues" evidence="2">
    <location>
        <begin position="70"/>
        <end position="79"/>
    </location>
</feature>
<dbReference type="Proteomes" id="UP001341245">
    <property type="component" value="Unassembled WGS sequence"/>
</dbReference>
<evidence type="ECO:0000313" key="3">
    <source>
        <dbReference type="EMBL" id="KAK6008367.1"/>
    </source>
</evidence>
<feature type="compositionally biased region" description="Basic residues" evidence="2">
    <location>
        <begin position="1"/>
        <end position="17"/>
    </location>
</feature>
<comment type="caution">
    <text evidence="3">The sequence shown here is derived from an EMBL/GenBank/DDBJ whole genome shotgun (WGS) entry which is preliminary data.</text>
</comment>
<proteinExistence type="inferred from homology"/>
<dbReference type="PANTHER" id="PTHR12794:SF0">
    <property type="entry name" value="GEM-ASSOCIATED PROTEIN 2"/>
    <property type="match status" value="1"/>
</dbReference>
<evidence type="ECO:0000256" key="2">
    <source>
        <dbReference type="SAM" id="MobiDB-lite"/>
    </source>
</evidence>
<keyword evidence="4" id="KW-1185">Reference proteome</keyword>
<feature type="region of interest" description="Disordered" evidence="2">
    <location>
        <begin position="1"/>
        <end position="98"/>
    </location>
</feature>